<evidence type="ECO:0000313" key="1">
    <source>
        <dbReference type="EMBL" id="MBB4987314.1"/>
    </source>
</evidence>
<proteinExistence type="predicted"/>
<protein>
    <submittedName>
        <fullName evidence="1">Uncharacterized protein</fullName>
    </submittedName>
</protein>
<sequence length="30" mass="3159">MRFMPKPTRRQLAVATALVAATAVAVTVTS</sequence>
<accession>A0A7W7U9B9</accession>
<organism evidence="1 3">
    <name type="scientific">Streptomyces nymphaeiformis</name>
    <dbReference type="NCBI Taxonomy" id="2663842"/>
    <lineage>
        <taxon>Bacteria</taxon>
        <taxon>Bacillati</taxon>
        <taxon>Actinomycetota</taxon>
        <taxon>Actinomycetes</taxon>
        <taxon>Kitasatosporales</taxon>
        <taxon>Streptomycetaceae</taxon>
        <taxon>Streptomyces</taxon>
    </lineage>
</organism>
<comment type="caution">
    <text evidence="1">The sequence shown here is derived from an EMBL/GenBank/DDBJ whole genome shotgun (WGS) entry which is preliminary data.</text>
</comment>
<evidence type="ECO:0000313" key="2">
    <source>
        <dbReference type="EMBL" id="MBB4987315.1"/>
    </source>
</evidence>
<dbReference type="EMBL" id="JACHJY010000020">
    <property type="protein sequence ID" value="MBB4987315.1"/>
    <property type="molecule type" value="Genomic_DNA"/>
</dbReference>
<dbReference type="AlphaFoldDB" id="A0A7W7U9B9"/>
<evidence type="ECO:0000313" key="3">
    <source>
        <dbReference type="Proteomes" id="UP000582643"/>
    </source>
</evidence>
<feature type="non-terminal residue" evidence="1">
    <location>
        <position position="30"/>
    </location>
</feature>
<dbReference type="Proteomes" id="UP000582643">
    <property type="component" value="Unassembled WGS sequence"/>
</dbReference>
<keyword evidence="3" id="KW-1185">Reference proteome</keyword>
<dbReference type="EMBL" id="JACHJY010000019">
    <property type="protein sequence ID" value="MBB4987314.1"/>
    <property type="molecule type" value="Genomic_DNA"/>
</dbReference>
<gene>
    <name evidence="1" type="ORF">GGE06_008286</name>
    <name evidence="2" type="ORF">GGE06_008287</name>
</gene>
<name>A0A7W7U9B9_9ACTN</name>
<reference evidence="1 3" key="1">
    <citation type="submission" date="2020-08" db="EMBL/GenBank/DDBJ databases">
        <title>Genomic Encyclopedia of Type Strains, Phase III (KMG-III): the genomes of soil and plant-associated and newly described type strains.</title>
        <authorList>
            <person name="Whitman W."/>
        </authorList>
    </citation>
    <scope>NUCLEOTIDE SEQUENCE [LARGE SCALE GENOMIC DNA]</scope>
    <source>
        <strain evidence="1 3">SFB5A</strain>
    </source>
</reference>